<dbReference type="EMBL" id="JANAVB010005798">
    <property type="protein sequence ID" value="KAJ6845766.1"/>
    <property type="molecule type" value="Genomic_DNA"/>
</dbReference>
<comment type="caution">
    <text evidence="3">The sequence shown here is derived from an EMBL/GenBank/DDBJ whole genome shotgun (WGS) entry which is preliminary data.</text>
</comment>
<accession>A0AAX6HXK4</accession>
<gene>
    <name evidence="2" type="ORF">M6B38_127130</name>
    <name evidence="3" type="ORF">M6B38_285545</name>
</gene>
<keyword evidence="4" id="KW-1185">Reference proteome</keyword>
<feature type="compositionally biased region" description="Polar residues" evidence="1">
    <location>
        <begin position="1"/>
        <end position="13"/>
    </location>
</feature>
<name>A0AAX6HXK4_IRIPA</name>
<evidence type="ECO:0000313" key="2">
    <source>
        <dbReference type="EMBL" id="KAJ6824166.1"/>
    </source>
</evidence>
<sequence>MPLSSSSQRSTKLGNAKASSSRKRAAPGSSPADEDNPPQHMALGVGILRRSRKRPAETALRECFRLRKVLRAATHPRRLVILTINKEWADEVEELAAGASGDCRPAEGHNIFQGGASASSEVPPHPSSPGPSSIVNPIEAYMDEQEDECLVRRRSTLSPPAVEVEGASKWWLPMHLLKRRWSLRSPPESPRT</sequence>
<reference evidence="3" key="1">
    <citation type="journal article" date="2023" name="GigaByte">
        <title>Genome assembly of the bearded iris, Iris pallida Lam.</title>
        <authorList>
            <person name="Bruccoleri R.E."/>
            <person name="Oakeley E.J."/>
            <person name="Faust A.M.E."/>
            <person name="Altorfer M."/>
            <person name="Dessus-Babus S."/>
            <person name="Burckhardt D."/>
            <person name="Oertli M."/>
            <person name="Naumann U."/>
            <person name="Petersen F."/>
            <person name="Wong J."/>
        </authorList>
    </citation>
    <scope>NUCLEOTIDE SEQUENCE</scope>
    <source>
        <strain evidence="3">GSM-AAB239-AS_SAM_17_03QT</strain>
    </source>
</reference>
<dbReference type="AlphaFoldDB" id="A0AAX6HXK4"/>
<feature type="region of interest" description="Disordered" evidence="1">
    <location>
        <begin position="1"/>
        <end position="50"/>
    </location>
</feature>
<evidence type="ECO:0000313" key="3">
    <source>
        <dbReference type="EMBL" id="KAJ6845766.1"/>
    </source>
</evidence>
<dbReference type="Proteomes" id="UP001140949">
    <property type="component" value="Unassembled WGS sequence"/>
</dbReference>
<organism evidence="3 4">
    <name type="scientific">Iris pallida</name>
    <name type="common">Sweet iris</name>
    <dbReference type="NCBI Taxonomy" id="29817"/>
    <lineage>
        <taxon>Eukaryota</taxon>
        <taxon>Viridiplantae</taxon>
        <taxon>Streptophyta</taxon>
        <taxon>Embryophyta</taxon>
        <taxon>Tracheophyta</taxon>
        <taxon>Spermatophyta</taxon>
        <taxon>Magnoliopsida</taxon>
        <taxon>Liliopsida</taxon>
        <taxon>Asparagales</taxon>
        <taxon>Iridaceae</taxon>
        <taxon>Iridoideae</taxon>
        <taxon>Irideae</taxon>
        <taxon>Iris</taxon>
    </lineage>
</organism>
<feature type="region of interest" description="Disordered" evidence="1">
    <location>
        <begin position="109"/>
        <end position="135"/>
    </location>
</feature>
<proteinExistence type="predicted"/>
<dbReference type="EMBL" id="JANAVB010022487">
    <property type="protein sequence ID" value="KAJ6824166.1"/>
    <property type="molecule type" value="Genomic_DNA"/>
</dbReference>
<evidence type="ECO:0000256" key="1">
    <source>
        <dbReference type="SAM" id="MobiDB-lite"/>
    </source>
</evidence>
<protein>
    <submittedName>
        <fullName evidence="3">Uncharacterized protein</fullName>
    </submittedName>
</protein>
<reference evidence="3" key="2">
    <citation type="submission" date="2023-04" db="EMBL/GenBank/DDBJ databases">
        <authorList>
            <person name="Bruccoleri R.E."/>
            <person name="Oakeley E.J."/>
            <person name="Faust A.-M."/>
            <person name="Dessus-Babus S."/>
            <person name="Altorfer M."/>
            <person name="Burckhardt D."/>
            <person name="Oertli M."/>
            <person name="Naumann U."/>
            <person name="Petersen F."/>
            <person name="Wong J."/>
        </authorList>
    </citation>
    <scope>NUCLEOTIDE SEQUENCE</scope>
    <source>
        <strain evidence="3">GSM-AAB239-AS_SAM_17_03QT</strain>
        <tissue evidence="3">Leaf</tissue>
    </source>
</reference>
<evidence type="ECO:0000313" key="4">
    <source>
        <dbReference type="Proteomes" id="UP001140949"/>
    </source>
</evidence>